<dbReference type="Pfam" id="PF05911">
    <property type="entry name" value="FPP"/>
    <property type="match status" value="3"/>
</dbReference>
<feature type="coiled-coil region" evidence="3">
    <location>
        <begin position="389"/>
        <end position="564"/>
    </location>
</feature>
<feature type="compositionally biased region" description="Basic and acidic residues" evidence="4">
    <location>
        <begin position="29"/>
        <end position="39"/>
    </location>
</feature>
<keyword evidence="6" id="KW-1185">Reference proteome</keyword>
<dbReference type="PANTHER" id="PTHR31580">
    <property type="entry name" value="FILAMENT-LIKE PLANT PROTEIN 4"/>
    <property type="match status" value="1"/>
</dbReference>
<organism evidence="5 6">
    <name type="scientific">Dillenia turbinata</name>
    <dbReference type="NCBI Taxonomy" id="194707"/>
    <lineage>
        <taxon>Eukaryota</taxon>
        <taxon>Viridiplantae</taxon>
        <taxon>Streptophyta</taxon>
        <taxon>Embryophyta</taxon>
        <taxon>Tracheophyta</taxon>
        <taxon>Spermatophyta</taxon>
        <taxon>Magnoliopsida</taxon>
        <taxon>eudicotyledons</taxon>
        <taxon>Gunneridae</taxon>
        <taxon>Pentapetalae</taxon>
        <taxon>Dilleniales</taxon>
        <taxon>Dilleniaceae</taxon>
        <taxon>Dillenia</taxon>
    </lineage>
</organism>
<dbReference type="Proteomes" id="UP001370490">
    <property type="component" value="Unassembled WGS sequence"/>
</dbReference>
<feature type="compositionally biased region" description="Low complexity" evidence="4">
    <location>
        <begin position="19"/>
        <end position="28"/>
    </location>
</feature>
<evidence type="ECO:0000256" key="3">
    <source>
        <dbReference type="SAM" id="Coils"/>
    </source>
</evidence>
<dbReference type="PANTHER" id="PTHR31580:SF5">
    <property type="entry name" value="FILAMENT-LIKE PLANT PROTEIN 1-RELATED"/>
    <property type="match status" value="1"/>
</dbReference>
<dbReference type="InterPro" id="IPR008587">
    <property type="entry name" value="FPP_plant"/>
</dbReference>
<evidence type="ECO:0000256" key="2">
    <source>
        <dbReference type="ARBA" id="ARBA00023054"/>
    </source>
</evidence>
<dbReference type="EMBL" id="JBAMMX010000005">
    <property type="protein sequence ID" value="KAK6939872.1"/>
    <property type="molecule type" value="Genomic_DNA"/>
</dbReference>
<dbReference type="AlphaFoldDB" id="A0AAN8ZJF3"/>
<feature type="compositionally biased region" description="Basic and acidic residues" evidence="4">
    <location>
        <begin position="1"/>
        <end position="18"/>
    </location>
</feature>
<reference evidence="5 6" key="1">
    <citation type="submission" date="2023-12" db="EMBL/GenBank/DDBJ databases">
        <title>A high-quality genome assembly for Dillenia turbinata (Dilleniales).</title>
        <authorList>
            <person name="Chanderbali A."/>
        </authorList>
    </citation>
    <scope>NUCLEOTIDE SEQUENCE [LARGE SCALE GENOMIC DNA]</scope>
    <source>
        <strain evidence="5">LSX21</strain>
        <tissue evidence="5">Leaf</tissue>
    </source>
</reference>
<evidence type="ECO:0000313" key="6">
    <source>
        <dbReference type="Proteomes" id="UP001370490"/>
    </source>
</evidence>
<comment type="caution">
    <text evidence="5">The sequence shown here is derived from an EMBL/GenBank/DDBJ whole genome shotgun (WGS) entry which is preliminary data.</text>
</comment>
<evidence type="ECO:0000256" key="1">
    <source>
        <dbReference type="ARBA" id="ARBA00005921"/>
    </source>
</evidence>
<accession>A0AAN8ZJF3</accession>
<protein>
    <submittedName>
        <fullName evidence="5">Filament-like plant protein</fullName>
    </submittedName>
</protein>
<comment type="similarity">
    <text evidence="1">Belongs to the FPP family.</text>
</comment>
<gene>
    <name evidence="5" type="ORF">RJ641_029403</name>
</gene>
<sequence>MEKRKWLWKRKPSERSLGETESSGSVSSHSERNSDDQDVMKASPTQSPEVTSKAVISGEVVDDAVKILREKLSAALLNASAKEDLVKQHAKVAEEAVAGWEKAENDSAILRQRLDATQKQKLALDDRVSHLDGALKECVRQLRQAREEQEEKIQETLLKKTHEWESTKIVLEGQIFELQMQLETIKAESRASINPNVHDRLEYLENENSALRLELESQSEELEVRTIERDLSTQAAETASKQHLESIKKVARLEAECRRLRAVGRRSSSIHDQKSITAASTYVESLTDSQSDSGEQLCTMEIDASKMNSLESNELESSCSDSWTSARIAGLNQFNKEKAFNRSLTASSVKIDLMDDFLEMERLASLPEPENRTHCHVSEAAPTQPVNREVELKAELEALINRTAVLEEKLEKMEAEKTELEVSLSDSKIQIEASRVHLINAETRLEELQRELRVENEKKQFLESQLNGLNKEMEIMSRKIDSLEAEVGSERALSAENAAKCRAMEEELSIKKLEFELRKKELEAEIKSEQTLSAENAAKCRAMEEELSRRKKEVELHHQEFEAKVESERALSAENAAKCHAMEEELSKRKIEVELRQKEELAVAAKKLSECQKTIANLGSQLKSLATLEDFLLDANLPEVSTPSVPRVGESWKLHSNDTFFTSIDIDPKIKATELSSFPIKSRNGDSPTLSASPLLINHGSSEKTKNGFGKLFSEIRAGLN</sequence>
<name>A0AAN8ZJF3_9MAGN</name>
<feature type="coiled-coil region" evidence="3">
    <location>
        <begin position="100"/>
        <end position="159"/>
    </location>
</feature>
<keyword evidence="2 3" id="KW-0175">Coiled coil</keyword>
<evidence type="ECO:0000313" key="5">
    <source>
        <dbReference type="EMBL" id="KAK6939872.1"/>
    </source>
</evidence>
<evidence type="ECO:0000256" key="4">
    <source>
        <dbReference type="SAM" id="MobiDB-lite"/>
    </source>
</evidence>
<feature type="region of interest" description="Disordered" evidence="4">
    <location>
        <begin position="1"/>
        <end position="53"/>
    </location>
</feature>
<proteinExistence type="inferred from homology"/>